<dbReference type="EMBL" id="LR796841">
    <property type="protein sequence ID" value="CAB4169098.1"/>
    <property type="molecule type" value="Genomic_DNA"/>
</dbReference>
<gene>
    <name evidence="2" type="ORF">UFOVP1413_58</name>
    <name evidence="1" type="ORF">UFOVP893_46</name>
</gene>
<dbReference type="EMBL" id="LR797364">
    <property type="protein sequence ID" value="CAB4210891.1"/>
    <property type="molecule type" value="Genomic_DNA"/>
</dbReference>
<accession>A0A6J5SBE2</accession>
<organism evidence="2">
    <name type="scientific">uncultured Caudovirales phage</name>
    <dbReference type="NCBI Taxonomy" id="2100421"/>
    <lineage>
        <taxon>Viruses</taxon>
        <taxon>Duplodnaviria</taxon>
        <taxon>Heunggongvirae</taxon>
        <taxon>Uroviricota</taxon>
        <taxon>Caudoviricetes</taxon>
        <taxon>Peduoviridae</taxon>
        <taxon>Maltschvirus</taxon>
        <taxon>Maltschvirus maltsch</taxon>
    </lineage>
</organism>
<reference evidence="2" key="1">
    <citation type="submission" date="2020-05" db="EMBL/GenBank/DDBJ databases">
        <authorList>
            <person name="Chiriac C."/>
            <person name="Salcher M."/>
            <person name="Ghai R."/>
            <person name="Kavagutti S V."/>
        </authorList>
    </citation>
    <scope>NUCLEOTIDE SEQUENCE</scope>
</reference>
<name>A0A6J5SBE2_9CAUD</name>
<sequence length="72" mass="7528">MIGAIIAILGETIQFMPQAIKLGMDVTEIVSRGVALSQSPAATTADELAAFGALLTAERAKLVDLTNQLNKD</sequence>
<evidence type="ECO:0000313" key="1">
    <source>
        <dbReference type="EMBL" id="CAB4169098.1"/>
    </source>
</evidence>
<evidence type="ECO:0000313" key="2">
    <source>
        <dbReference type="EMBL" id="CAB4210891.1"/>
    </source>
</evidence>
<proteinExistence type="predicted"/>
<protein>
    <submittedName>
        <fullName evidence="2">Uncharacterized protein</fullName>
    </submittedName>
</protein>